<evidence type="ECO:0000313" key="2">
    <source>
        <dbReference type="EMBL" id="RZC14359.1"/>
    </source>
</evidence>
<feature type="transmembrane region" description="Helical" evidence="1">
    <location>
        <begin position="60"/>
        <end position="80"/>
    </location>
</feature>
<feature type="transmembrane region" description="Helical" evidence="1">
    <location>
        <begin position="30"/>
        <end position="48"/>
    </location>
</feature>
<keyword evidence="1" id="KW-0472">Membrane</keyword>
<protein>
    <submittedName>
        <fullName evidence="2">Uncharacterized protein</fullName>
    </submittedName>
</protein>
<sequence length="93" mass="10722">MERFYPKRRGSGLAEWKQGGSMGNVSAPPGHLLTIFGIVIGLLSFSRYKDYKAQLHTTAFSFQLFLFLLPVFFIFFIFSYSTTSRLNFHAFRP</sequence>
<accession>A0A445KU12</accession>
<gene>
    <name evidence="2" type="ORF">D0Y65_008376</name>
</gene>
<keyword evidence="3" id="KW-1185">Reference proteome</keyword>
<dbReference type="PANTHER" id="PTHR33306">
    <property type="entry name" value="EXPRESSED PROTEIN-RELATED-RELATED"/>
    <property type="match status" value="1"/>
</dbReference>
<reference evidence="2 3" key="1">
    <citation type="submission" date="2018-09" db="EMBL/GenBank/DDBJ databases">
        <title>A high-quality reference genome of wild soybean provides a powerful tool to mine soybean genomes.</title>
        <authorList>
            <person name="Xie M."/>
            <person name="Chung C.Y.L."/>
            <person name="Li M.-W."/>
            <person name="Wong F.-L."/>
            <person name="Chan T.-F."/>
            <person name="Lam H.-M."/>
        </authorList>
    </citation>
    <scope>NUCLEOTIDE SEQUENCE [LARGE SCALE GENOMIC DNA]</scope>
    <source>
        <strain evidence="3">cv. W05</strain>
        <tissue evidence="2">Hypocotyl of etiolated seedlings</tissue>
    </source>
</reference>
<organism evidence="2 3">
    <name type="scientific">Glycine soja</name>
    <name type="common">Wild soybean</name>
    <dbReference type="NCBI Taxonomy" id="3848"/>
    <lineage>
        <taxon>Eukaryota</taxon>
        <taxon>Viridiplantae</taxon>
        <taxon>Streptophyta</taxon>
        <taxon>Embryophyta</taxon>
        <taxon>Tracheophyta</taxon>
        <taxon>Spermatophyta</taxon>
        <taxon>Magnoliopsida</taxon>
        <taxon>eudicotyledons</taxon>
        <taxon>Gunneridae</taxon>
        <taxon>Pentapetalae</taxon>
        <taxon>rosids</taxon>
        <taxon>fabids</taxon>
        <taxon>Fabales</taxon>
        <taxon>Fabaceae</taxon>
        <taxon>Papilionoideae</taxon>
        <taxon>50 kb inversion clade</taxon>
        <taxon>NPAAA clade</taxon>
        <taxon>indigoferoid/millettioid clade</taxon>
        <taxon>Phaseoleae</taxon>
        <taxon>Glycine</taxon>
        <taxon>Glycine subgen. Soja</taxon>
    </lineage>
</organism>
<dbReference type="PANTHER" id="PTHR33306:SF21">
    <property type="entry name" value="TRANSMEMBRANE PROTEIN"/>
    <property type="match status" value="1"/>
</dbReference>
<evidence type="ECO:0000313" key="3">
    <source>
        <dbReference type="Proteomes" id="UP000289340"/>
    </source>
</evidence>
<proteinExistence type="predicted"/>
<comment type="caution">
    <text evidence="2">The sequence shown here is derived from an EMBL/GenBank/DDBJ whole genome shotgun (WGS) entry which is preliminary data.</text>
</comment>
<name>A0A445KU12_GLYSO</name>
<evidence type="ECO:0000256" key="1">
    <source>
        <dbReference type="SAM" id="Phobius"/>
    </source>
</evidence>
<dbReference type="Proteomes" id="UP000289340">
    <property type="component" value="Chromosome 4"/>
</dbReference>
<keyword evidence="1" id="KW-1133">Transmembrane helix</keyword>
<dbReference type="EMBL" id="QZWG01000004">
    <property type="protein sequence ID" value="RZC14359.1"/>
    <property type="molecule type" value="Genomic_DNA"/>
</dbReference>
<dbReference type="AlphaFoldDB" id="A0A445KU12"/>
<keyword evidence="1" id="KW-0812">Transmembrane</keyword>